<evidence type="ECO:0000313" key="2">
    <source>
        <dbReference type="EMBL" id="MBO1927872.1"/>
    </source>
</evidence>
<protein>
    <submittedName>
        <fullName evidence="2">Tetratricopeptide repeat protein</fullName>
    </submittedName>
</protein>
<dbReference type="Pfam" id="PF14559">
    <property type="entry name" value="TPR_19"/>
    <property type="match status" value="1"/>
</dbReference>
<comment type="caution">
    <text evidence="2">The sequence shown here is derived from an EMBL/GenBank/DDBJ whole genome shotgun (WGS) entry which is preliminary data.</text>
</comment>
<dbReference type="SUPFAM" id="SSF48452">
    <property type="entry name" value="TPR-like"/>
    <property type="match status" value="1"/>
</dbReference>
<dbReference type="PROSITE" id="PS50005">
    <property type="entry name" value="TPR"/>
    <property type="match status" value="1"/>
</dbReference>
<proteinExistence type="predicted"/>
<evidence type="ECO:0000256" key="1">
    <source>
        <dbReference type="PROSITE-ProRule" id="PRU00339"/>
    </source>
</evidence>
<dbReference type="Gene3D" id="1.25.40.10">
    <property type="entry name" value="Tetratricopeptide repeat domain"/>
    <property type="match status" value="2"/>
</dbReference>
<dbReference type="InterPro" id="IPR019734">
    <property type="entry name" value="TPR_rpt"/>
</dbReference>
<accession>A0ABS3Q6D4</accession>
<dbReference type="InterPro" id="IPR011990">
    <property type="entry name" value="TPR-like_helical_dom_sf"/>
</dbReference>
<reference evidence="2 3" key="1">
    <citation type="submission" date="2021-03" db="EMBL/GenBank/DDBJ databases">
        <title>Thiomicrorhabdus sp.nov.,novel sulfur-oxidizing bacteria isolated from coastal sediment.</title>
        <authorList>
            <person name="Liu X."/>
        </authorList>
    </citation>
    <scope>NUCLEOTIDE SEQUENCE [LARGE SCALE GENOMIC DNA]</scope>
    <source>
        <strain evidence="2 3">6S2-11</strain>
    </source>
</reference>
<feature type="repeat" description="TPR" evidence="1">
    <location>
        <begin position="118"/>
        <end position="151"/>
    </location>
</feature>
<name>A0ABS3Q6D4_9GAMM</name>
<keyword evidence="1" id="KW-0802">TPR repeat</keyword>
<gene>
    <name evidence="2" type="ORF">J3998_09810</name>
</gene>
<dbReference type="EMBL" id="JAGETV010000019">
    <property type="protein sequence ID" value="MBO1927872.1"/>
    <property type="molecule type" value="Genomic_DNA"/>
</dbReference>
<sequence length="297" mass="33183">MSEAFIADINDENFQGLVVDASIRIPVLVLFWHPDHAESVQSVDLWVSLAEKYPGKFVLGRLNIDDQVMLASQFTVDYDNLPYAKLIKNGAAHGILNESMSEEVCETFIAPHVEETEVEKLRNIAKALVAQGDYDKAFEALKAANQAEPENYNILFDMIDFYLKTGQPDSAKEIYQGLGEHVQQTSHGRQVEAVFYFSELANQGPDIQTVQKTLQEQGVQSEAGLEALFQLSAILVLHGQEDAGAEALAKILQISQSMPNEVKPKAAESFRKLIAIMELKDPEKAPEMRRQMQNLLF</sequence>
<dbReference type="InterPro" id="IPR036249">
    <property type="entry name" value="Thioredoxin-like_sf"/>
</dbReference>
<dbReference type="SUPFAM" id="SSF52833">
    <property type="entry name" value="Thioredoxin-like"/>
    <property type="match status" value="1"/>
</dbReference>
<dbReference type="Gene3D" id="3.40.30.10">
    <property type="entry name" value="Glutaredoxin"/>
    <property type="match status" value="1"/>
</dbReference>
<evidence type="ECO:0000313" key="3">
    <source>
        <dbReference type="Proteomes" id="UP000664835"/>
    </source>
</evidence>
<dbReference type="Proteomes" id="UP000664835">
    <property type="component" value="Unassembled WGS sequence"/>
</dbReference>
<dbReference type="RefSeq" id="WP_208150486.1">
    <property type="nucleotide sequence ID" value="NZ_JAGETV010000019.1"/>
</dbReference>
<keyword evidence="3" id="KW-1185">Reference proteome</keyword>
<organism evidence="2 3">
    <name type="scientific">Thiomicrorhabdus marina</name>
    <dbReference type="NCBI Taxonomy" id="2818442"/>
    <lineage>
        <taxon>Bacteria</taxon>
        <taxon>Pseudomonadati</taxon>
        <taxon>Pseudomonadota</taxon>
        <taxon>Gammaproteobacteria</taxon>
        <taxon>Thiotrichales</taxon>
        <taxon>Piscirickettsiaceae</taxon>
        <taxon>Thiomicrorhabdus</taxon>
    </lineage>
</organism>